<dbReference type="GeneID" id="115877672"/>
<feature type="region of interest" description="Disordered" evidence="1">
    <location>
        <begin position="1"/>
        <end position="56"/>
    </location>
</feature>
<evidence type="ECO:0000313" key="3">
    <source>
        <dbReference type="RefSeq" id="XP_030749801.1"/>
    </source>
</evidence>
<reference evidence="3" key="1">
    <citation type="submission" date="2025-08" db="UniProtKB">
        <authorList>
            <consortium name="RefSeq"/>
        </authorList>
    </citation>
    <scope>IDENTIFICATION</scope>
    <source>
        <tissue evidence="3">Gonads</tissue>
    </source>
</reference>
<dbReference type="KEGG" id="soy:115877672"/>
<name>A0A6J2XF97_SITOR</name>
<gene>
    <name evidence="3" type="primary">LOC115877672</name>
</gene>
<evidence type="ECO:0000256" key="1">
    <source>
        <dbReference type="SAM" id="MobiDB-lite"/>
    </source>
</evidence>
<accession>A0A6J2XF97</accession>
<feature type="compositionally biased region" description="Basic residues" evidence="1">
    <location>
        <begin position="1"/>
        <end position="14"/>
    </location>
</feature>
<protein>
    <submittedName>
        <fullName evidence="3">Uncharacterized protein LOC115877672</fullName>
    </submittedName>
</protein>
<dbReference type="AlphaFoldDB" id="A0A6J2XF97"/>
<evidence type="ECO:0000313" key="2">
    <source>
        <dbReference type="Proteomes" id="UP000504635"/>
    </source>
</evidence>
<keyword evidence="2" id="KW-1185">Reference proteome</keyword>
<dbReference type="InParanoid" id="A0A6J2XF97"/>
<dbReference type="Proteomes" id="UP000504635">
    <property type="component" value="Unplaced"/>
</dbReference>
<dbReference type="RefSeq" id="XP_030749801.1">
    <property type="nucleotide sequence ID" value="XM_030893941.1"/>
</dbReference>
<proteinExistence type="predicted"/>
<sequence>MEKTIPSRHRKRSSPKNPKLAGKQKVNTRQKKSTKKINNDREAISTMPPETNKTKSEKENILPCIYSYNWEEFKDRFFNTEPDTSNVKLKKCLGKMQGQDNIIHFTALQYTRKAIIDCLLKRQWDNLVKLLQLLFQRSGDPIFVLLLRNVCEILKNFHPYINSTNIGDEINLVKEKYSQKRLADD</sequence>
<organism evidence="2 3">
    <name type="scientific">Sitophilus oryzae</name>
    <name type="common">Rice weevil</name>
    <name type="synonym">Curculio oryzae</name>
    <dbReference type="NCBI Taxonomy" id="7048"/>
    <lineage>
        <taxon>Eukaryota</taxon>
        <taxon>Metazoa</taxon>
        <taxon>Ecdysozoa</taxon>
        <taxon>Arthropoda</taxon>
        <taxon>Hexapoda</taxon>
        <taxon>Insecta</taxon>
        <taxon>Pterygota</taxon>
        <taxon>Neoptera</taxon>
        <taxon>Endopterygota</taxon>
        <taxon>Coleoptera</taxon>
        <taxon>Polyphaga</taxon>
        <taxon>Cucujiformia</taxon>
        <taxon>Curculionidae</taxon>
        <taxon>Dryophthorinae</taxon>
        <taxon>Sitophilus</taxon>
    </lineage>
</organism>
<feature type="compositionally biased region" description="Basic residues" evidence="1">
    <location>
        <begin position="26"/>
        <end position="35"/>
    </location>
</feature>
<dbReference type="OrthoDB" id="6777886at2759"/>